<evidence type="ECO:0000313" key="5">
    <source>
        <dbReference type="Proteomes" id="UP000614601"/>
    </source>
</evidence>
<feature type="region of interest" description="Disordered" evidence="3">
    <location>
        <begin position="740"/>
        <end position="846"/>
    </location>
</feature>
<organism evidence="4 5">
    <name type="scientific">Bursaphelenchus okinawaensis</name>
    <dbReference type="NCBI Taxonomy" id="465554"/>
    <lineage>
        <taxon>Eukaryota</taxon>
        <taxon>Metazoa</taxon>
        <taxon>Ecdysozoa</taxon>
        <taxon>Nematoda</taxon>
        <taxon>Chromadorea</taxon>
        <taxon>Rhabditida</taxon>
        <taxon>Tylenchina</taxon>
        <taxon>Tylenchomorpha</taxon>
        <taxon>Aphelenchoidea</taxon>
        <taxon>Aphelenchoididae</taxon>
        <taxon>Bursaphelenchus</taxon>
    </lineage>
</organism>
<feature type="region of interest" description="Disordered" evidence="3">
    <location>
        <begin position="2347"/>
        <end position="2367"/>
    </location>
</feature>
<feature type="compositionally biased region" description="Basic and acidic residues" evidence="3">
    <location>
        <begin position="3157"/>
        <end position="3169"/>
    </location>
</feature>
<dbReference type="InterPro" id="IPR004000">
    <property type="entry name" value="Actin"/>
</dbReference>
<feature type="coiled-coil region" evidence="2">
    <location>
        <begin position="344"/>
        <end position="371"/>
    </location>
</feature>
<comment type="caution">
    <text evidence="4">The sequence shown here is derived from an EMBL/GenBank/DDBJ whole genome shotgun (WGS) entry which is preliminary data.</text>
</comment>
<dbReference type="EMBL" id="CAJFDH010000004">
    <property type="protein sequence ID" value="CAD5221417.1"/>
    <property type="molecule type" value="Genomic_DNA"/>
</dbReference>
<dbReference type="Gene3D" id="3.30.420.40">
    <property type="match status" value="2"/>
</dbReference>
<feature type="compositionally biased region" description="Basic and acidic residues" evidence="3">
    <location>
        <begin position="740"/>
        <end position="794"/>
    </location>
</feature>
<feature type="compositionally biased region" description="Polar residues" evidence="3">
    <location>
        <begin position="136"/>
        <end position="151"/>
    </location>
</feature>
<dbReference type="Proteomes" id="UP000783686">
    <property type="component" value="Unassembled WGS sequence"/>
</dbReference>
<keyword evidence="2" id="KW-0175">Coiled coil</keyword>
<dbReference type="SMART" id="SM00268">
    <property type="entry name" value="ACTIN"/>
    <property type="match status" value="1"/>
</dbReference>
<feature type="compositionally biased region" description="Basic and acidic residues" evidence="3">
    <location>
        <begin position="423"/>
        <end position="447"/>
    </location>
</feature>
<feature type="region of interest" description="Disordered" evidence="3">
    <location>
        <begin position="1893"/>
        <end position="1912"/>
    </location>
</feature>
<protein>
    <submittedName>
        <fullName evidence="4">Uncharacterized protein</fullName>
    </submittedName>
</protein>
<evidence type="ECO:0000256" key="1">
    <source>
        <dbReference type="RuleBase" id="RU000487"/>
    </source>
</evidence>
<sequence>MARPIDDPDERKFQEYVQSAGTSTIEASSAVKALDERITALKADCRDTEQLLEQTVDTEERNWLIYRLQRQRLLYARYHVRKVGVLKKLASSGKLHLPVESLKVSASMDMTTDNERLIEAHLHEQEEARRQQEAQHSTVFHSDSEAQTFSKGDSEAESSFKRDSDAKTALEIASESTRFSKTGQKPAQNPSTESHRQSWHEYFQALTYRLYGSAPTLEADPYCDRIEPAEKFYHDSLNSKFSDQMTPQSFDDESDQTTTSHEKILFGHGEHGSSADAVIERRDRFRDKREVTDEQIRYIHEHVRSYRLETVLNRDQDAQISADLKELFENDPDLFRKHFDVDEFERREKLKKDEEERLRRYDEDLERRRKEYEGYRSSRDSRGYGGVKYDSRRPQTQPDSRGYTHDTTTITEHDNDNTIASEIDQKSSTETEKLHYNKDIEHTEYQHVHHRREYSKESNQSSKTSHSNTDSISLRFSDNYLDEESSTLQYSSGGTTPMPTLDEQELQKREEAEADSRGYGGHAEGEDLVKHGDSRGYGGHDNSEGLKKHGEYEDRVNDEFEDKKPSEHQDSDEKIITEVGQHRYDIEFEETLSKKTTKKAVLVEDDSYLEDIEEESEGDAHGHAPLYHDEHEGHQHQRHEFDRGNTHEHEHIDIGVCHERADIGEGVHHEDHDVDVGHGAQIGDIGQEIKHEHIDIGQGAHHEHVEHIGQGVEVEHGERIGDIGQDVERHEQFDQGEYQGHAEENHPGHKHTEEYHSGHQHSEDDPHAGHQHQTHELARHDEKTVTEVGRHQYDVEVEETLSKSTKKKALEVGEGASVDHHEVEHGHHDEQDSQGHVHHGEHDSRHYGENVEEDIHNEERIHHHSEHVHHDPLYHGEHEGHQHQRHEFDRGHTHEHEHIDISEGVHHEPIHIGGVVHHEHDDIDVGHGAQIGDIGREIKHEHIDIGQGVHHEHVEHVGQAVEVEHDTKIGEIGQEVHREHDQHIGQGIEPSESTKEDLLFYIESKHYPLIISLDKYPREWYYEDLTDLEDSKNVVEEGRTRYDIEIEDTIEKAKRRITQEINKEVVDEEHTVEGGVVNRKHSILYHLLNRSTDMPTIPFHTKKPQYWSYDTIQIGQGVVIGHEEHEGHHDLHHGENEGDHVLHHGEHEGHQHQRHEFDRGHTHEHEHIDIGQGVHREQDTIGQRIEHVDLGQRVEHQYEGIGQGVGHEQIGAGAKIEVEKIVKSIDIEYEVQEGKREDIGHAVEVIKKTTVVEHEIGHGVEVHQSRRASEGGIGQKIDDVDGSIGREASKIDDSIGHGAELEHSEYQRSRQESVEHQEGKELDSTITVTPITGSGNIEYRQRRSPIYTPMYLIDLLEPEKEFVACELVLERQVDHGEHAHIDVGHHEKQIGQEVHLPDLPLPSEHIVEETVVIDRYLPNPDEYDEIKVPSAPYEKHEEIGQGASVEESGSLLLKDLEFGHYELDHHVHQRPTSSWYDELRRQKEEEHYEDIKEEQHEYSRHYEEHIHHKREHVYHEPLYHDEHEGHQHQRHEFDRGNTHEHEHIGIGEGVHHEHVDIDVAHGSHIGDIGQDIENEHVDIGQEVHHEHVQHIGQGVEVGHGTKIGDIGQDIDRQEHIDEDSHAGHQHQTHELARHGELEHTHIEHEHRYDYHHDTYDYPPVDQPLDIIERPPVEIVKEPSFEHEISERTPIYEVPPLKPPSPVQVHETRYKEHETIRWTGERQNYQYPYERATTEIPTYDFPPVNEEIDHEQKGVVHGDIGQHVDVGSGAHIGQDIGTGTQVVHEHSTDDVLQYYEHETSRYEGQRSSIEYVPKIPSSEGSTGQDITVPRYDFPPIKPPTPVEYDEIEYHEHDTTKWQRDSHYDLPPVEHEHTRDAVEDVRQDIDVVHRSQDVEQAKGGMSIGQGVEKSKESAEIGQDISYDYPPVDEHKTHYVEHDTTRWHREENVYEDIDSRGYYGHYEPGKHQEQRAHHEHLYEGKHDGHQHQTHELAREHAEVDIGQGVGYGEETRQSYDEKHTRYEEIRQGHDEDIGGGVVYRPAKEGEPRAGEQIEILKPENDVEGIPFEPVYDGLPSTSESIETGLPSASETINVLSTGLPSGFETIDHDLPSPSEIVKEVLEEEYQHDQYLEPVPKSRTETRESLRDDRDIDVPVLLWKDREFRASVLEIDRNYQRDLLLEDRKRGILTDPLKRKAADSAVIRRRTTIREDYSPAKHYTGHFYDSEVHELRRSSDELGYSTSTIHSSEKVPEVYDVMLFRSMEMVYVPLVIDVDYDEGLQVLKHGESIDDTVVSRDDLNIGEGTVIGEHQKAVDIEFPEDIQLDVEELHKEKDVEYTVVEREHFDDSYRHGHVKYHGDDEEDRSVEHEGHRRLEYDDAEFEYRRKEDLHVYDEVPTEEYYEEIPYEKRMEEDRSIGTGVRYDEVHQGTSIGGGVRYDYSPSERYAHPLLEERITDALPDETLHRERELSEITYHPEVEVQEQTIEFGPESSSSGKTDKDLHVDVEKSGSNSSQALSPATEYVDDHFTYYTSGLDYLPWEGSRPGVPTHYYEGGEDGEGQGILYNETTGEPIYDVVPEELQQHDSRGYYDIVAEPTESEGHIADEEHHHQELERTASTNDGYEIPIKRSNDPQASEDIYTEIGDKNTVTHDDQVNYDEVLKRSEELPQTSIDEYVPIEGSERYKESDEVEYARRGHWYERAHTLTADSFPYDSVSVNVGQGVDVEDKHEGEYDVPYSTVEKVGTELGQNVERTSYIGQKVERTSEIGQKIDPVISIGQKLDSNVLRSSASTTSATSKTKQIQKQTSIYENKGIYSTHDHMLVETGSDIEGEPYPARVIPATGIQTLRPTRYKRPQRQYSDSIASSTAQTDWYYQIPRPKLKKSHTLFSGKVVEVVRIKGEEYRVYDNIDVRRHDGNERSGQVRYGSQVEGQRGYGNQSNTQAGYNNQLSTESQFYKINRDSFRQRQFFKNFEAEDQFLNQYITHQKWSIPTYLIPVEQDSKHTLTPNKSNISLGVLLKARRRNISAPAGLDRLHIREELWQEQSVGRGYTDQYGGGKEGSIYDVYSGKERAVHDVYGSTKEWPIYDVYERKEAKHHGEHRERHQKHHSGSIQSKVEDVIYNRKAPEPSKTSLHYKKTASEYDKVPSDYDKVPSEYSNQSLRYEKASKQYENDVDGKEKDELLYSRAFQKAKSNADEYTYGSIHTKQGKEVAQQLNEYDKVYERSYDQVPDNKENGHSRSVSSVYSNSVIFDNHHYSDSRGYGQENIYERPKTPEQDYDEVPVIKSLRHVEPSKRPSLKEDVPFSQVLLRHVVENGSTRRKRRLSALKRRDPYVRHPSDSDFKFGLHFGSNPYLIYLARQPYIRGRFYRRMAELKDELPLGNVNGVESLENTVDTEQTALWDPTQLLKKQYYVDYNPLVEHRITYRTMEGHMEFPNDENVQVPEIEKPWKPLYCRIRDGRFQWFASHCADEHPISDVLLTDTKITANKDDWTFRIQGGKENANLLVKAPSNVFEKWRQVLLSQSQTELIDAYVQPGRPVVPHYQKKVVLVEIGAASVRAGLLTNKPSLPQVFFPAIASVTDSGIIVGSEALRPENRTNSQLVRPMDVGDGTSVDRYNVNSKVVDAVVRKVVKELQIKPGDYKILLSISQDVPTTYASQLLHLLLEATQFEAATIARQPSLILYSYDVTTGVVVDIGETLHIVPVIDEYIVDSAIVSLPFGGQQIRAALKRRLQNTANGSGIGFNSPVEHVALQEIVRQSCYVDSESTSSHKGTATVDLSGFKLGDGFPTSVQVDEERHLVAEGLFNPKRWSIETKGIHHLIHEVIQQSPIDSRRTLYRNIYLAGGVSLLPGLAERLEQELSKIAPSSIFVQVHGSPWRYHAAYLGAQVIASSHQFDSCCANKDNIDDYVRQLEAEIN</sequence>
<evidence type="ECO:0000313" key="4">
    <source>
        <dbReference type="EMBL" id="CAD5221417.1"/>
    </source>
</evidence>
<dbReference type="Pfam" id="PF00022">
    <property type="entry name" value="Actin"/>
    <property type="match status" value="1"/>
</dbReference>
<feature type="compositionally biased region" description="Polar residues" evidence="3">
    <location>
        <begin position="394"/>
        <end position="410"/>
    </location>
</feature>
<feature type="compositionally biased region" description="Basic and acidic residues" evidence="3">
    <location>
        <begin position="618"/>
        <end position="644"/>
    </location>
</feature>
<feature type="compositionally biased region" description="Basic residues" evidence="3">
    <location>
        <begin position="3089"/>
        <end position="3104"/>
    </location>
</feature>
<comment type="similarity">
    <text evidence="1">Belongs to the actin family.</text>
</comment>
<dbReference type="Proteomes" id="UP000614601">
    <property type="component" value="Unassembled WGS sequence"/>
</dbReference>
<feature type="compositionally biased region" description="Basic and acidic residues" evidence="3">
    <location>
        <begin position="541"/>
        <end position="551"/>
    </location>
</feature>
<feature type="compositionally biased region" description="Basic and acidic residues" evidence="3">
    <location>
        <begin position="152"/>
        <end position="168"/>
    </location>
</feature>
<gene>
    <name evidence="4" type="ORF">BOKJ2_LOCUS9434</name>
</gene>
<feature type="compositionally biased region" description="Polar residues" evidence="3">
    <location>
        <begin position="457"/>
        <end position="476"/>
    </location>
</feature>
<feature type="region of interest" description="Disordered" evidence="3">
    <location>
        <begin position="125"/>
        <end position="196"/>
    </location>
</feature>
<dbReference type="OrthoDB" id="337660at2759"/>
<feature type="region of interest" description="Disordered" evidence="3">
    <location>
        <begin position="1813"/>
        <end position="1835"/>
    </location>
</feature>
<feature type="compositionally biased region" description="Basic and acidic residues" evidence="3">
    <location>
        <begin position="523"/>
        <end position="534"/>
    </location>
</feature>
<keyword evidence="5" id="KW-1185">Reference proteome</keyword>
<feature type="compositionally biased region" description="Basic and acidic residues" evidence="3">
    <location>
        <begin position="505"/>
        <end position="516"/>
    </location>
</feature>
<feature type="compositionally biased region" description="Polar residues" evidence="3">
    <location>
        <begin position="174"/>
        <end position="192"/>
    </location>
</feature>
<feature type="region of interest" description="Disordered" evidence="3">
    <location>
        <begin position="3139"/>
        <end position="3169"/>
    </location>
</feature>
<feature type="region of interest" description="Disordered" evidence="3">
    <location>
        <begin position="612"/>
        <end position="644"/>
    </location>
</feature>
<accession>A0A811KZV1</accession>
<dbReference type="InterPro" id="IPR043129">
    <property type="entry name" value="ATPase_NBD"/>
</dbReference>
<feature type="region of interest" description="Disordered" evidence="3">
    <location>
        <begin position="3089"/>
        <end position="3109"/>
    </location>
</feature>
<feature type="compositionally biased region" description="Basic and acidic residues" evidence="3">
    <location>
        <begin position="817"/>
        <end position="846"/>
    </location>
</feature>
<feature type="region of interest" description="Disordered" evidence="3">
    <location>
        <begin position="2603"/>
        <end position="2629"/>
    </location>
</feature>
<dbReference type="Gene3D" id="3.90.640.10">
    <property type="entry name" value="Actin, Chain A, domain 4"/>
    <property type="match status" value="1"/>
</dbReference>
<evidence type="ECO:0000256" key="3">
    <source>
        <dbReference type="SAM" id="MobiDB-lite"/>
    </source>
</evidence>
<reference evidence="4" key="1">
    <citation type="submission" date="2020-09" db="EMBL/GenBank/DDBJ databases">
        <authorList>
            <person name="Kikuchi T."/>
        </authorList>
    </citation>
    <scope>NUCLEOTIDE SEQUENCE</scope>
    <source>
        <strain evidence="4">SH1</strain>
    </source>
</reference>
<feature type="compositionally biased region" description="Polar residues" evidence="3">
    <location>
        <begin position="486"/>
        <end position="498"/>
    </location>
</feature>
<dbReference type="CDD" id="cd10169">
    <property type="entry name" value="ASKHA_NBD_actin-like"/>
    <property type="match status" value="1"/>
</dbReference>
<feature type="compositionally biased region" description="Basic and acidic residues" evidence="3">
    <location>
        <begin position="371"/>
        <end position="382"/>
    </location>
</feature>
<dbReference type="SUPFAM" id="SSF53067">
    <property type="entry name" value="Actin-like ATPase domain"/>
    <property type="match status" value="2"/>
</dbReference>
<proteinExistence type="inferred from homology"/>
<name>A0A811KZV1_9BILA</name>
<dbReference type="EMBL" id="CAJFCW020000004">
    <property type="protein sequence ID" value="CAG9115051.1"/>
    <property type="molecule type" value="Genomic_DNA"/>
</dbReference>
<dbReference type="PANTHER" id="PTHR11937">
    <property type="entry name" value="ACTIN"/>
    <property type="match status" value="1"/>
</dbReference>
<evidence type="ECO:0000256" key="2">
    <source>
        <dbReference type="SAM" id="Coils"/>
    </source>
</evidence>
<feature type="compositionally biased region" description="Basic and acidic residues" evidence="3">
    <location>
        <begin position="3139"/>
        <end position="3148"/>
    </location>
</feature>
<feature type="region of interest" description="Disordered" evidence="3">
    <location>
        <begin position="371"/>
        <end position="551"/>
    </location>
</feature>